<evidence type="ECO:0000313" key="2">
    <source>
        <dbReference type="EMBL" id="RMB79947.1"/>
    </source>
</evidence>
<protein>
    <recommendedName>
        <fullName evidence="4">VCBS repeat-containing protein</fullName>
    </recommendedName>
</protein>
<evidence type="ECO:0000256" key="1">
    <source>
        <dbReference type="ARBA" id="ARBA00022729"/>
    </source>
</evidence>
<sequence>MVGRQLSADGSTVLATTTRGYAVRNGADEPVVTGGRFVDATGRYYVYQASSTGKQYVDAVQRYRTDDVRVTRSVTAASVWGANLWTPGTGNGVVTAYDLEKRKTVATVSTGAPCKVKELQVVGRWIYWNCGPTGAAGVYDRTAKKKITVPAGPVLVGDGYLVRHDRAAGALMLTDFHTGTAAAPRAVADLPAGNTADQRRLTWTVDKFGGDIAYVGPDKAIRIVRSGVPTQSLAKIESDVDGDSVDAKGRNGGERWGSVWQLNKPARWTFTVKDARGRAERTITGRGAHVEIDWDLKSDSGAYLANGPKTWSLTAAAEEGGGRYTPGGPLGYNGGLQGFHDQGYYSYGELVTLSSSGALTLHFTKGKGTFDFKASGSGWPAGTVAVPFGDMGTDRCAELLVRMPNGELRRYQGRCGAAYTPSNSHTSLGKGWNAYNVLTTPGDLTGDGRTDLLARKASTGDVYLFADDGAGKLKKGVKIGTWSAYRKIVGAGDLNGDGFGDVLALDKAGTLWRYDGTGGGRVKARVKVFSGWGASYNAVVGVGDITGDGKNDLVVRDTAGNLYRQAGTGKGSFASRVRIATGWKVYKGLF</sequence>
<keyword evidence="1" id="KW-0732">Signal</keyword>
<comment type="caution">
    <text evidence="2">The sequence shown here is derived from an EMBL/GenBank/DDBJ whole genome shotgun (WGS) entry which is preliminary data.</text>
</comment>
<organism evidence="2 3">
    <name type="scientific">Streptomyces shenzhenensis</name>
    <dbReference type="NCBI Taxonomy" id="943815"/>
    <lineage>
        <taxon>Bacteria</taxon>
        <taxon>Bacillati</taxon>
        <taxon>Actinomycetota</taxon>
        <taxon>Actinomycetes</taxon>
        <taxon>Kitasatosporales</taxon>
        <taxon>Streptomycetaceae</taxon>
        <taxon>Streptomyces</taxon>
    </lineage>
</organism>
<reference evidence="2 3" key="1">
    <citation type="submission" date="2017-11" db="EMBL/GenBank/DDBJ databases">
        <title>Draft genome of actinobacteria isolated from guarana (Paullinia cupana (Mart.) Ducke.</title>
        <authorList>
            <person name="Siqueira K.A."/>
            <person name="Liotti R.G."/>
            <person name="Mendes T.A.O."/>
            <person name="Soares M.A."/>
        </authorList>
    </citation>
    <scope>NUCLEOTIDE SEQUENCE [LARGE SCALE GENOMIC DNA]</scope>
    <source>
        <strain evidence="2 3">193</strain>
    </source>
</reference>
<name>A0A3M0HSE4_9ACTN</name>
<gene>
    <name evidence="2" type="ORF">CTZ28_42935</name>
</gene>
<dbReference type="PANTHER" id="PTHR46580">
    <property type="entry name" value="SENSOR KINASE-RELATED"/>
    <property type="match status" value="1"/>
</dbReference>
<dbReference type="InterPro" id="IPR011048">
    <property type="entry name" value="Haem_d1_sf"/>
</dbReference>
<accession>A0A3M0HSE4</accession>
<keyword evidence="3" id="KW-1185">Reference proteome</keyword>
<dbReference type="Proteomes" id="UP000270471">
    <property type="component" value="Unassembled WGS sequence"/>
</dbReference>
<dbReference type="PANTHER" id="PTHR46580:SF4">
    <property type="entry name" value="ATP_GTP-BINDING PROTEIN"/>
    <property type="match status" value="1"/>
</dbReference>
<dbReference type="InterPro" id="IPR013517">
    <property type="entry name" value="FG-GAP"/>
</dbReference>
<dbReference type="AlphaFoldDB" id="A0A3M0HSE4"/>
<dbReference type="Gene3D" id="2.130.10.130">
    <property type="entry name" value="Integrin alpha, N-terminal"/>
    <property type="match status" value="1"/>
</dbReference>
<dbReference type="SUPFAM" id="SSF69318">
    <property type="entry name" value="Integrin alpha N-terminal domain"/>
    <property type="match status" value="1"/>
</dbReference>
<dbReference type="SUPFAM" id="SSF51004">
    <property type="entry name" value="C-terminal (heme d1) domain of cytochrome cd1-nitrite reductase"/>
    <property type="match status" value="1"/>
</dbReference>
<evidence type="ECO:0008006" key="4">
    <source>
        <dbReference type="Google" id="ProtNLM"/>
    </source>
</evidence>
<dbReference type="OrthoDB" id="3275941at2"/>
<proteinExistence type="predicted"/>
<dbReference type="InterPro" id="IPR028994">
    <property type="entry name" value="Integrin_alpha_N"/>
</dbReference>
<evidence type="ECO:0000313" key="3">
    <source>
        <dbReference type="Proteomes" id="UP000270471"/>
    </source>
</evidence>
<dbReference type="EMBL" id="PENI01000050">
    <property type="protein sequence ID" value="RMB79947.1"/>
    <property type="molecule type" value="Genomic_DNA"/>
</dbReference>
<dbReference type="RefSeq" id="WP_121895245.1">
    <property type="nucleotide sequence ID" value="NZ_PENI01000050.1"/>
</dbReference>
<dbReference type="Pfam" id="PF13517">
    <property type="entry name" value="FG-GAP_3"/>
    <property type="match status" value="1"/>
</dbReference>